<evidence type="ECO:0000313" key="2">
    <source>
        <dbReference type="Proteomes" id="UP000033035"/>
    </source>
</evidence>
<dbReference type="STRING" id="1203610.HMPREF1536_00471"/>
<reference evidence="1 2" key="1">
    <citation type="submission" date="2013-04" db="EMBL/GenBank/DDBJ databases">
        <title>The Genome Sequence of Parabacteroides gordonii DSM 23371.</title>
        <authorList>
            <consortium name="The Broad Institute Genomics Platform"/>
            <person name="Earl A."/>
            <person name="Ward D."/>
            <person name="Feldgarden M."/>
            <person name="Gevers D."/>
            <person name="Martens E."/>
            <person name="Sakamoto M."/>
            <person name="Benno Y."/>
            <person name="Suzuki N."/>
            <person name="Matsunaga N."/>
            <person name="Koshihara K."/>
            <person name="Seki M."/>
            <person name="Komiya H."/>
            <person name="Walker B."/>
            <person name="Young S."/>
            <person name="Zeng Q."/>
            <person name="Gargeya S."/>
            <person name="Fitzgerald M."/>
            <person name="Haas B."/>
            <person name="Abouelleil A."/>
            <person name="Allen A.W."/>
            <person name="Alvarado L."/>
            <person name="Arachchi H.M."/>
            <person name="Berlin A.M."/>
            <person name="Chapman S.B."/>
            <person name="Gainer-Dewar J."/>
            <person name="Goldberg J."/>
            <person name="Griggs A."/>
            <person name="Gujja S."/>
            <person name="Hansen M."/>
            <person name="Howarth C."/>
            <person name="Imamovic A."/>
            <person name="Ireland A."/>
            <person name="Larimer J."/>
            <person name="McCowan C."/>
            <person name="Murphy C."/>
            <person name="Pearson M."/>
            <person name="Poon T.W."/>
            <person name="Priest M."/>
            <person name="Roberts A."/>
            <person name="Saif S."/>
            <person name="Shea T."/>
            <person name="Sisk P."/>
            <person name="Sykes S."/>
            <person name="Wortman J."/>
            <person name="Nusbaum C."/>
            <person name="Birren B."/>
        </authorList>
    </citation>
    <scope>NUCLEOTIDE SEQUENCE [LARGE SCALE GENOMIC DNA]</scope>
    <source>
        <strain evidence="1 2">MS-1</strain>
    </source>
</reference>
<dbReference type="PROSITE" id="PS51257">
    <property type="entry name" value="PROKAR_LIPOPROTEIN"/>
    <property type="match status" value="1"/>
</dbReference>
<comment type="caution">
    <text evidence="1">The sequence shown here is derived from an EMBL/GenBank/DDBJ whole genome shotgun (WGS) entry which is preliminary data.</text>
</comment>
<accession>A0A0F5JSK9</accession>
<dbReference type="PATRIC" id="fig|1203610.3.peg.492"/>
<proteinExistence type="predicted"/>
<name>A0A0F5JSK9_9BACT</name>
<dbReference type="GO" id="GO:0003755">
    <property type="term" value="F:peptidyl-prolyl cis-trans isomerase activity"/>
    <property type="evidence" value="ECO:0007669"/>
    <property type="project" value="InterPro"/>
</dbReference>
<evidence type="ECO:0000313" key="1">
    <source>
        <dbReference type="EMBL" id="KKB60590.1"/>
    </source>
</evidence>
<dbReference type="InterPro" id="IPR032252">
    <property type="entry name" value="DUF4827"/>
</dbReference>
<dbReference type="HOGENOM" id="CLU_114525_1_0_10"/>
<dbReference type="Proteomes" id="UP000033035">
    <property type="component" value="Unassembled WGS sequence"/>
</dbReference>
<dbReference type="Pfam" id="PF16109">
    <property type="entry name" value="DUF4827"/>
    <property type="match status" value="1"/>
</dbReference>
<keyword evidence="2" id="KW-1185">Reference proteome</keyword>
<dbReference type="AlphaFoldDB" id="A0A0F5JSK9"/>
<sequence>MKRGFYILMIMCVALVVVSCDKTKSYTEYLKAERKAIDRLIDNEGIRVLKNYPSDGVFKENEFVKLDNDVYLNVIDSGNGNRAVLGTTKVLCRFIANDIMDADTAQLMVDNLSSKYNNRWGFPTEFIFGYNVYSGESRSYDPDIFVGEGLAAALYHVGEGAEVKLIVPFKRMGSYFQSNYTPVYFSKVKYTFEK</sequence>
<dbReference type="RefSeq" id="WP_028728539.1">
    <property type="nucleotide sequence ID" value="NZ_AUAE01000032.1"/>
</dbReference>
<dbReference type="InterPro" id="IPR046357">
    <property type="entry name" value="PPIase_dom_sf"/>
</dbReference>
<organism evidence="1 2">
    <name type="scientific">Parabacteroides gordonii MS-1 = DSM 23371</name>
    <dbReference type="NCBI Taxonomy" id="1203610"/>
    <lineage>
        <taxon>Bacteria</taxon>
        <taxon>Pseudomonadati</taxon>
        <taxon>Bacteroidota</taxon>
        <taxon>Bacteroidia</taxon>
        <taxon>Bacteroidales</taxon>
        <taxon>Tannerellaceae</taxon>
        <taxon>Parabacteroides</taxon>
    </lineage>
</organism>
<gene>
    <name evidence="1" type="ORF">HMPREF1536_00471</name>
</gene>
<dbReference type="EMBL" id="AQHW01000002">
    <property type="protein sequence ID" value="KKB60590.1"/>
    <property type="molecule type" value="Genomic_DNA"/>
</dbReference>
<protein>
    <recommendedName>
        <fullName evidence="3">DUF4827 domain-containing protein</fullName>
    </recommendedName>
</protein>
<evidence type="ECO:0008006" key="3">
    <source>
        <dbReference type="Google" id="ProtNLM"/>
    </source>
</evidence>
<dbReference type="Gene3D" id="3.10.50.40">
    <property type="match status" value="1"/>
</dbReference>